<evidence type="ECO:0000256" key="1">
    <source>
        <dbReference type="SAM" id="MobiDB-lite"/>
    </source>
</evidence>
<dbReference type="Proteomes" id="UP000667802">
    <property type="component" value="Unassembled WGS sequence"/>
</dbReference>
<dbReference type="SMART" id="SM00382">
    <property type="entry name" value="AAA"/>
    <property type="match status" value="1"/>
</dbReference>
<dbReference type="Pfam" id="PF07728">
    <property type="entry name" value="AAA_5"/>
    <property type="match status" value="1"/>
</dbReference>
<evidence type="ECO:0000259" key="2">
    <source>
        <dbReference type="SMART" id="SM00382"/>
    </source>
</evidence>
<dbReference type="AlphaFoldDB" id="A0AAP5I5E1"/>
<sequence>MSKEQTPNYTGKPQPPKEGVKDSKGRLYFPYLPSPDLKEAVNLAIALQRPLLLEGEPGCGKTRLAGAVAYEFTQDLRKDQQAQQQWWNYYIWNIKSTTRARDGLYTYDAVARLRDAQLVGTNPQQLKEFIGNIEIAQLKRRLQDKKIYREFGDLGKALQEHAHRPILLIDEIDKADSDFANDLLLELEELRFEIPETGESFPTPEHKPIIFITSNREKPLPEPFLRRCLYFFVKFPEPDQLKGIIDNRLGKFEEDKQKITEQAIHRFYEIREILENKPGSRPPGTSEFIEFLTALVNRESVDDALEDLKHLSEKLPLLGTLLKTNQDQKLYQKKQG</sequence>
<protein>
    <submittedName>
        <fullName evidence="3">MoxR family ATPase</fullName>
    </submittedName>
</protein>
<dbReference type="InterPro" id="IPR003593">
    <property type="entry name" value="AAA+_ATPase"/>
</dbReference>
<dbReference type="GO" id="GO:0005524">
    <property type="term" value="F:ATP binding"/>
    <property type="evidence" value="ECO:0007669"/>
    <property type="project" value="InterPro"/>
</dbReference>
<dbReference type="EMBL" id="JAALHA020000001">
    <property type="protein sequence ID" value="MDR9894027.1"/>
    <property type="molecule type" value="Genomic_DNA"/>
</dbReference>
<reference evidence="4" key="1">
    <citation type="journal article" date="2021" name="Science">
        <title>Hunting the eagle killer: A cyanobacterial neurotoxin causes vacuolar myelinopathy.</title>
        <authorList>
            <person name="Breinlinger S."/>
            <person name="Phillips T.J."/>
            <person name="Haram B.N."/>
            <person name="Mares J."/>
            <person name="Martinez Yerena J.A."/>
            <person name="Hrouzek P."/>
            <person name="Sobotka R."/>
            <person name="Henderson W.M."/>
            <person name="Schmieder P."/>
            <person name="Williams S.M."/>
            <person name="Lauderdale J.D."/>
            <person name="Wilde H.D."/>
            <person name="Gerrin W."/>
            <person name="Kust A."/>
            <person name="Washington J.W."/>
            <person name="Wagner C."/>
            <person name="Geier B."/>
            <person name="Liebeke M."/>
            <person name="Enke H."/>
            <person name="Niedermeyer T.H.J."/>
            <person name="Wilde S.B."/>
        </authorList>
    </citation>
    <scope>NUCLEOTIDE SEQUENCE [LARGE SCALE GENOMIC DNA]</scope>
    <source>
        <strain evidence="4">Thurmond2011</strain>
    </source>
</reference>
<accession>A0AAP5I5E1</accession>
<feature type="compositionally biased region" description="Polar residues" evidence="1">
    <location>
        <begin position="1"/>
        <end position="11"/>
    </location>
</feature>
<dbReference type="InterPro" id="IPR027417">
    <property type="entry name" value="P-loop_NTPase"/>
</dbReference>
<dbReference type="InterPro" id="IPR011704">
    <property type="entry name" value="ATPase_dyneun-rel_AAA"/>
</dbReference>
<comment type="caution">
    <text evidence="3">The sequence shown here is derived from an EMBL/GenBank/DDBJ whole genome shotgun (WGS) entry which is preliminary data.</text>
</comment>
<dbReference type="RefSeq" id="WP_208345271.1">
    <property type="nucleotide sequence ID" value="NZ_CAWQFN010000625.1"/>
</dbReference>
<gene>
    <name evidence="3" type="ORF">G7B40_005500</name>
</gene>
<organism evidence="3 4">
    <name type="scientific">Aetokthonos hydrillicola Thurmond2011</name>
    <dbReference type="NCBI Taxonomy" id="2712845"/>
    <lineage>
        <taxon>Bacteria</taxon>
        <taxon>Bacillati</taxon>
        <taxon>Cyanobacteriota</taxon>
        <taxon>Cyanophyceae</taxon>
        <taxon>Nostocales</taxon>
        <taxon>Hapalosiphonaceae</taxon>
        <taxon>Aetokthonos</taxon>
    </lineage>
</organism>
<feature type="domain" description="AAA+ ATPase" evidence="2">
    <location>
        <begin position="47"/>
        <end position="239"/>
    </location>
</feature>
<dbReference type="PANTHER" id="PTHR42759:SF1">
    <property type="entry name" value="MAGNESIUM-CHELATASE SUBUNIT CHLD"/>
    <property type="match status" value="1"/>
</dbReference>
<dbReference type="InterPro" id="IPR050764">
    <property type="entry name" value="CbbQ/NirQ/NorQ/GpvN"/>
</dbReference>
<feature type="region of interest" description="Disordered" evidence="1">
    <location>
        <begin position="1"/>
        <end position="24"/>
    </location>
</feature>
<evidence type="ECO:0000313" key="3">
    <source>
        <dbReference type="EMBL" id="MDR9894027.1"/>
    </source>
</evidence>
<name>A0AAP5I5E1_9CYAN</name>
<keyword evidence="4" id="KW-1185">Reference proteome</keyword>
<dbReference type="SUPFAM" id="SSF52540">
    <property type="entry name" value="P-loop containing nucleoside triphosphate hydrolases"/>
    <property type="match status" value="1"/>
</dbReference>
<dbReference type="GO" id="GO:0016887">
    <property type="term" value="F:ATP hydrolysis activity"/>
    <property type="evidence" value="ECO:0007669"/>
    <property type="project" value="InterPro"/>
</dbReference>
<dbReference type="Gene3D" id="3.40.50.300">
    <property type="entry name" value="P-loop containing nucleotide triphosphate hydrolases"/>
    <property type="match status" value="1"/>
</dbReference>
<evidence type="ECO:0000313" key="4">
    <source>
        <dbReference type="Proteomes" id="UP000667802"/>
    </source>
</evidence>
<dbReference type="PANTHER" id="PTHR42759">
    <property type="entry name" value="MOXR FAMILY PROTEIN"/>
    <property type="match status" value="1"/>
</dbReference>
<proteinExistence type="predicted"/>